<evidence type="ECO:0000256" key="8">
    <source>
        <dbReference type="ARBA" id="ARBA00023140"/>
    </source>
</evidence>
<accession>A0A182U331</accession>
<dbReference type="Gene3D" id="3.30.465.10">
    <property type="match status" value="1"/>
</dbReference>
<dbReference type="InterPro" id="IPR016169">
    <property type="entry name" value="FAD-bd_PCMH_sub2"/>
</dbReference>
<dbReference type="FunFam" id="3.30.465.10:FF:000013">
    <property type="entry name" value="Aldehyde oxidase"/>
    <property type="match status" value="1"/>
</dbReference>
<evidence type="ECO:0000256" key="10">
    <source>
        <dbReference type="PIRSR" id="PIRSR000127-1"/>
    </source>
</evidence>
<dbReference type="Pfam" id="PF00941">
    <property type="entry name" value="FAD_binding_5"/>
    <property type="match status" value="1"/>
</dbReference>
<dbReference type="GO" id="GO:0051537">
    <property type="term" value="F:2 iron, 2 sulfur cluster binding"/>
    <property type="evidence" value="ECO:0007669"/>
    <property type="project" value="UniProtKB-KW"/>
</dbReference>
<dbReference type="Gene3D" id="3.90.1170.50">
    <property type="entry name" value="Aldehyde oxidase/xanthine dehydrogenase, a/b hammerhead"/>
    <property type="match status" value="1"/>
</dbReference>
<dbReference type="InterPro" id="IPR016208">
    <property type="entry name" value="Ald_Oxase/xanthine_DH-like"/>
</dbReference>
<evidence type="ECO:0000313" key="13">
    <source>
        <dbReference type="EnsemblMetazoa" id="AMEC013038-PA"/>
    </source>
</evidence>
<evidence type="ECO:0000256" key="4">
    <source>
        <dbReference type="ARBA" id="ARBA00022505"/>
    </source>
</evidence>
<dbReference type="InterPro" id="IPR036884">
    <property type="entry name" value="2Fe-2S-bd_dom_sf"/>
</dbReference>
<reference evidence="14" key="1">
    <citation type="submission" date="2014-01" db="EMBL/GenBank/DDBJ databases">
        <title>The Genome Sequence of Anopheles melas CM1001059_A (V2).</title>
        <authorList>
            <consortium name="The Broad Institute Genomics Platform"/>
            <person name="Neafsey D.E."/>
            <person name="Besansky N."/>
            <person name="Howell P."/>
            <person name="Walton C."/>
            <person name="Young S.K."/>
            <person name="Zeng Q."/>
            <person name="Gargeya S."/>
            <person name="Fitzgerald M."/>
            <person name="Haas B."/>
            <person name="Abouelleil A."/>
            <person name="Allen A.W."/>
            <person name="Alvarado L."/>
            <person name="Arachchi H.M."/>
            <person name="Berlin A.M."/>
            <person name="Chapman S.B."/>
            <person name="Gainer-Dewar J."/>
            <person name="Goldberg J."/>
            <person name="Griggs A."/>
            <person name="Gujja S."/>
            <person name="Hansen M."/>
            <person name="Howarth C."/>
            <person name="Imamovic A."/>
            <person name="Ireland A."/>
            <person name="Larimer J."/>
            <person name="McCowan C."/>
            <person name="Murphy C."/>
            <person name="Pearson M."/>
            <person name="Poon T.W."/>
            <person name="Priest M."/>
            <person name="Roberts A."/>
            <person name="Saif S."/>
            <person name="Shea T."/>
            <person name="Sisk P."/>
            <person name="Sykes S."/>
            <person name="Wortman J."/>
            <person name="Nusbaum C."/>
            <person name="Birren B."/>
        </authorList>
    </citation>
    <scope>NUCLEOTIDE SEQUENCE [LARGE SCALE GENOMIC DNA]</scope>
    <source>
        <strain evidence="14">CM1001059</strain>
    </source>
</reference>
<feature type="binding site" evidence="11">
    <location>
        <position position="6"/>
    </location>
    <ligand>
        <name>[2Fe-2S] cluster</name>
        <dbReference type="ChEBI" id="CHEBI:190135"/>
        <label>2</label>
    </ligand>
</feature>
<dbReference type="Pfam" id="PF01799">
    <property type="entry name" value="Fer2_2"/>
    <property type="match status" value="1"/>
</dbReference>
<name>A0A182U331_9DIPT</name>
<dbReference type="InterPro" id="IPR036856">
    <property type="entry name" value="Ald_Oxase/Xan_DH_a/b_sf"/>
</dbReference>
<comment type="cofactor">
    <cofactor evidence="11">
        <name>[2Fe-2S] cluster</name>
        <dbReference type="ChEBI" id="CHEBI:190135"/>
    </cofactor>
    <text evidence="11">Binds 2 [2Fe-2S] clusters.</text>
</comment>
<dbReference type="Gene3D" id="3.30.365.10">
    <property type="entry name" value="Aldehyde oxidase/xanthine dehydrogenase, molybdopterin binding domain"/>
    <property type="match status" value="4"/>
</dbReference>
<feature type="binding site" evidence="11">
    <location>
        <position position="476"/>
    </location>
    <ligand>
        <name>Mo-molybdopterin</name>
        <dbReference type="ChEBI" id="CHEBI:71302"/>
    </ligand>
    <ligandPart>
        <name>Mo</name>
        <dbReference type="ChEBI" id="CHEBI:28685"/>
    </ligandPart>
</feature>
<feature type="active site" description="Proton acceptor" evidence="10">
    <location>
        <position position="943"/>
    </location>
</feature>
<dbReference type="AlphaFoldDB" id="A0A182U331"/>
<keyword evidence="11" id="KW-0408">Iron</keyword>
<dbReference type="Pfam" id="PF02738">
    <property type="entry name" value="MoCoBD_1"/>
    <property type="match status" value="1"/>
</dbReference>
<keyword evidence="14" id="KW-1185">Reference proteome</keyword>
<dbReference type="SUPFAM" id="SSF56176">
    <property type="entry name" value="FAD-binding/transporter-associated domain-like"/>
    <property type="match status" value="1"/>
</dbReference>
<comment type="cofactor">
    <cofactor evidence="9">
        <name>[2Fe-2S] cluster</name>
        <dbReference type="ChEBI" id="CHEBI:190135"/>
    </cofactor>
</comment>
<keyword evidence="6" id="KW-0560">Oxidoreductase</keyword>
<feature type="binding site" evidence="11">
    <location>
        <position position="619"/>
    </location>
    <ligand>
        <name>Mo-molybdopterin</name>
        <dbReference type="ChEBI" id="CHEBI:71302"/>
    </ligand>
    <ligandPart>
        <name>Mo</name>
        <dbReference type="ChEBI" id="CHEBI:28685"/>
    </ligandPart>
</feature>
<evidence type="ECO:0000256" key="2">
    <source>
        <dbReference type="ARBA" id="ARBA00006849"/>
    </source>
</evidence>
<dbReference type="SUPFAM" id="SSF54665">
    <property type="entry name" value="CO dehydrogenase molybdoprotein N-domain-like"/>
    <property type="match status" value="1"/>
</dbReference>
<comment type="subunit">
    <text evidence="3">Homodimer.</text>
</comment>
<dbReference type="InterPro" id="IPR000674">
    <property type="entry name" value="Ald_Oxase/Xan_DH_a/b"/>
</dbReference>
<evidence type="ECO:0000256" key="6">
    <source>
        <dbReference type="ARBA" id="ARBA00023002"/>
    </source>
</evidence>
<dbReference type="InterPro" id="IPR008274">
    <property type="entry name" value="AldOxase/xan_DH_MoCoBD1"/>
</dbReference>
<dbReference type="InterPro" id="IPR037165">
    <property type="entry name" value="AldOxase/xan_DH_Mopterin-bd_sf"/>
</dbReference>
<keyword evidence="7 11" id="KW-0411">Iron-sulfur</keyword>
<dbReference type="InterPro" id="IPR016166">
    <property type="entry name" value="FAD-bd_PCMH"/>
</dbReference>
<feature type="binding site" evidence="11">
    <location>
        <position position="771"/>
    </location>
    <ligand>
        <name>Mo-molybdopterin</name>
        <dbReference type="ChEBI" id="CHEBI:71302"/>
    </ligand>
    <ligandPart>
        <name>Mo</name>
        <dbReference type="ChEBI" id="CHEBI:28685"/>
    </ligandPart>
</feature>
<dbReference type="SMART" id="SM01008">
    <property type="entry name" value="Ald_Xan_dh_C"/>
    <property type="match status" value="1"/>
</dbReference>
<comment type="similarity">
    <text evidence="2">Belongs to the xanthine dehydrogenase family.</text>
</comment>
<dbReference type="Pfam" id="PF20256">
    <property type="entry name" value="MoCoBD_2"/>
    <property type="match status" value="1"/>
</dbReference>
<dbReference type="FunFam" id="3.90.1170.50:FF:000003">
    <property type="entry name" value="Aldehyde oxidase"/>
    <property type="match status" value="1"/>
</dbReference>
<organism evidence="13 14">
    <name type="scientific">Anopheles melas</name>
    <dbReference type="NCBI Taxonomy" id="34690"/>
    <lineage>
        <taxon>Eukaryota</taxon>
        <taxon>Metazoa</taxon>
        <taxon>Ecdysozoa</taxon>
        <taxon>Arthropoda</taxon>
        <taxon>Hexapoda</taxon>
        <taxon>Insecta</taxon>
        <taxon>Pterygota</taxon>
        <taxon>Neoptera</taxon>
        <taxon>Endopterygota</taxon>
        <taxon>Diptera</taxon>
        <taxon>Nematocera</taxon>
        <taxon>Culicoidea</taxon>
        <taxon>Culicidae</taxon>
        <taxon>Anophelinae</taxon>
        <taxon>Anopheles</taxon>
    </lineage>
</organism>
<dbReference type="Proteomes" id="UP000075902">
    <property type="component" value="Unassembled WGS sequence"/>
</dbReference>
<feature type="binding site" evidence="11">
    <location>
        <position position="44"/>
    </location>
    <ligand>
        <name>[2Fe-2S] cluster</name>
        <dbReference type="ChEBI" id="CHEBI:190135"/>
        <label>2</label>
    </ligand>
</feature>
<dbReference type="SUPFAM" id="SSF47741">
    <property type="entry name" value="CO dehydrogenase ISP C-domain like"/>
    <property type="match status" value="1"/>
</dbReference>
<dbReference type="GO" id="GO:0005506">
    <property type="term" value="F:iron ion binding"/>
    <property type="evidence" value="ECO:0007669"/>
    <property type="project" value="InterPro"/>
</dbReference>
<evidence type="ECO:0000256" key="9">
    <source>
        <dbReference type="ARBA" id="ARBA00034078"/>
    </source>
</evidence>
<dbReference type="EnsemblMetazoa" id="AMEC013038-RA">
    <property type="protein sequence ID" value="AMEC013038-PA"/>
    <property type="gene ID" value="AMEC013038"/>
</dbReference>
<proteinExistence type="inferred from homology"/>
<dbReference type="GO" id="GO:0071949">
    <property type="term" value="F:FAD binding"/>
    <property type="evidence" value="ECO:0007669"/>
    <property type="project" value="InterPro"/>
</dbReference>
<evidence type="ECO:0000256" key="7">
    <source>
        <dbReference type="ARBA" id="ARBA00023014"/>
    </source>
</evidence>
<dbReference type="Pfam" id="PF01315">
    <property type="entry name" value="Ald_Xan_dh_C"/>
    <property type="match status" value="1"/>
</dbReference>
<comment type="cofactor">
    <cofactor evidence="11">
        <name>Mo-molybdopterin</name>
        <dbReference type="ChEBI" id="CHEBI:71302"/>
    </cofactor>
    <text evidence="11">Binds 1 Mo-molybdopterin (Mo-MPT) cofactor per subunit.</text>
</comment>
<keyword evidence="11" id="KW-0479">Metal-binding</keyword>
<dbReference type="InterPro" id="IPR036318">
    <property type="entry name" value="FAD-bd_PCMH-like_sf"/>
</dbReference>
<dbReference type="PANTHER" id="PTHR11908:SF132">
    <property type="entry name" value="ALDEHYDE OXIDASE 1-RELATED"/>
    <property type="match status" value="1"/>
</dbReference>
<feature type="binding site" evidence="11">
    <location>
        <position position="9"/>
    </location>
    <ligand>
        <name>[2Fe-2S] cluster</name>
        <dbReference type="ChEBI" id="CHEBI:190135"/>
        <label>2</label>
    </ligand>
</feature>
<dbReference type="STRING" id="34690.A0A182U331"/>
<keyword evidence="4 11" id="KW-0500">Molybdenum</keyword>
<dbReference type="GO" id="GO:0005777">
    <property type="term" value="C:peroxisome"/>
    <property type="evidence" value="ECO:0007669"/>
    <property type="project" value="UniProtKB-SubCell"/>
</dbReference>
<reference evidence="13" key="2">
    <citation type="submission" date="2020-05" db="UniProtKB">
        <authorList>
            <consortium name="EnsemblMetazoa"/>
        </authorList>
    </citation>
    <scope>IDENTIFICATION</scope>
    <source>
        <strain evidence="13">CM1001059</strain>
    </source>
</reference>
<feature type="binding site" evidence="11">
    <location>
        <position position="42"/>
    </location>
    <ligand>
        <name>[2Fe-2S] cluster</name>
        <dbReference type="ChEBI" id="CHEBI:190135"/>
        <label>2</label>
    </ligand>
</feature>
<dbReference type="InterPro" id="IPR046867">
    <property type="entry name" value="AldOxase/xan_DH_MoCoBD2"/>
</dbReference>
<keyword evidence="5 11" id="KW-0001">2Fe-2S</keyword>
<dbReference type="GO" id="GO:0016491">
    <property type="term" value="F:oxidoreductase activity"/>
    <property type="evidence" value="ECO:0007669"/>
    <property type="project" value="UniProtKB-KW"/>
</dbReference>
<protein>
    <recommendedName>
        <fullName evidence="12">FAD-binding PCMH-type domain-containing protein</fullName>
    </recommendedName>
</protein>
<feature type="binding site" evidence="11">
    <location>
        <position position="507"/>
    </location>
    <ligand>
        <name>Mo-molybdopterin</name>
        <dbReference type="ChEBI" id="CHEBI:71302"/>
    </ligand>
    <ligandPart>
        <name>Mo</name>
        <dbReference type="ChEBI" id="CHEBI:28685"/>
    </ligandPart>
</feature>
<evidence type="ECO:0000259" key="12">
    <source>
        <dbReference type="PROSITE" id="PS51387"/>
    </source>
</evidence>
<dbReference type="InterPro" id="IPR002346">
    <property type="entry name" value="Mopterin_DH_FAD-bd"/>
</dbReference>
<evidence type="ECO:0000256" key="5">
    <source>
        <dbReference type="ARBA" id="ARBA00022714"/>
    </source>
</evidence>
<dbReference type="SUPFAM" id="SSF56003">
    <property type="entry name" value="Molybdenum cofactor-binding domain"/>
    <property type="match status" value="1"/>
</dbReference>
<dbReference type="PIRSF" id="PIRSF000127">
    <property type="entry name" value="Xanthine_DH"/>
    <property type="match status" value="1"/>
</dbReference>
<feature type="domain" description="FAD-binding PCMH-type" evidence="12">
    <location>
        <begin position="101"/>
        <end position="283"/>
    </location>
</feature>
<evidence type="ECO:0000313" key="14">
    <source>
        <dbReference type="Proteomes" id="UP000075902"/>
    </source>
</evidence>
<dbReference type="VEuPathDB" id="VectorBase:AMEC013038"/>
<evidence type="ECO:0000256" key="11">
    <source>
        <dbReference type="PIRSR" id="PIRSR000127-3"/>
    </source>
</evidence>
<evidence type="ECO:0000256" key="1">
    <source>
        <dbReference type="ARBA" id="ARBA00004275"/>
    </source>
</evidence>
<sequence length="999" mass="109681">MNGSQCGYCSPGMVMTMYSLMKSKQGAVSMEDVENALGGNICRCTGYRPILDAFKSLASVSEKELPDIEELKICPKTNTACSAKCPVAASLIEPGRTVHLVAGDDREWHKVYTLAEIFSIFSKIGTRPYMLLAGNTAHGVYRRSESLQVFIDITSVEELRNYFLRTGELIVGANVTLTEFIEILDKTAKKRPNFRYCGEIARHLRLIANPAVRNAGTIAGNLTLKNQHPQFPSDVYILLEALGAKLIVGSAMLQRPLSSGQQYYDTNKKNWPVTKYVPKLEGLAQTSGEAKYTNDFPPFPGELYATFVVATQLNSTIGKIDPTEALKLPGVVAFYSAKHIPGVNNFMSDGMHIYFPDVEEIFCSGRVLFHGQPVGVIVAERFDQAVRAAKQVNIIYERISDEPICPTIKAVLAHRSKDRIVSQPASSRTSQQVDVQVSKKLQGTLELAGQYHYTLEPQTCVCVPMENGMDVYAATQFIDLVQVAIAAALNVPENSLNLTVRRLGGGFGAKLTRSSHIACACALAAHLSRRPVRFIMTIEANMSTIGKRYSCVSNYQVEVDSKGKILKLANNFMQDYGCNLNENVVDDAKVVFGLSYNSSAWKVEGSSVLTDAPSNTWMRAPATTEGIAMVETIMEHIAWITGVDPMQVRLSNMPAGSKLVTLMPQFRKDVEFDKRKQAVDEFNAKNRWRKRGIAMVPMQFPLVHYGALHAQVSIYAKDGTVAISHGGIEIGQGINTKAAQVAAFTLGIPLEKIAIKPSTSMTSPNAAMTGGSMTSEVVCYAIKKACEILNTRLQPVKDELKAAPWEKITQTCYARDIDLSVLYQYKKSDLKPYSIWGLSCAEVEIDVLTGQIQLSRVDILEDTGESISPGIDVGQIEGAFVMGIGYWLTEVLVYDMSNGALLTNRSWNYKPPGAKDIPVDFRIRLIQTGDNPSGVLRSKATGEPALTMAIVVVFALRYALRSAQKDAGRPDDWIALGSASTPDKIFLKASNAYEQYKLK</sequence>
<dbReference type="FunFam" id="3.30.365.10:FF:000019">
    <property type="entry name" value="indole-3-acetaldehyde oxidase"/>
    <property type="match status" value="1"/>
</dbReference>
<dbReference type="FunFam" id="3.30.365.10:FF:000001">
    <property type="entry name" value="Xanthine dehydrogenase oxidase"/>
    <property type="match status" value="1"/>
</dbReference>
<dbReference type="FunFam" id="3.30.365.10:FF:000009">
    <property type="entry name" value="Aldehyde oxidase"/>
    <property type="match status" value="1"/>
</dbReference>
<dbReference type="InterPro" id="IPR002888">
    <property type="entry name" value="2Fe-2S-bd"/>
</dbReference>
<evidence type="ECO:0000256" key="3">
    <source>
        <dbReference type="ARBA" id="ARBA00011738"/>
    </source>
</evidence>
<dbReference type="Gene3D" id="1.10.150.120">
    <property type="entry name" value="[2Fe-2S]-binding domain"/>
    <property type="match status" value="1"/>
</dbReference>
<dbReference type="PROSITE" id="PS51387">
    <property type="entry name" value="FAD_PCMH"/>
    <property type="match status" value="1"/>
</dbReference>
<dbReference type="PANTHER" id="PTHR11908">
    <property type="entry name" value="XANTHINE DEHYDROGENASE"/>
    <property type="match status" value="1"/>
</dbReference>
<comment type="subcellular location">
    <subcellularLocation>
        <location evidence="1">Peroxisome</location>
    </subcellularLocation>
</comment>
<keyword evidence="8" id="KW-0576">Peroxisome</keyword>